<dbReference type="InterPro" id="IPR027478">
    <property type="entry name" value="LdcA_N"/>
</dbReference>
<reference evidence="6" key="1">
    <citation type="submission" date="2023-10" db="EMBL/GenBank/DDBJ databases">
        <title>Screening of Alkalihalophilus pseudofirmusBZ-TG-HK211 and Its Alleviation of Salt Stress on Rapeseed Growth.</title>
        <authorList>
            <person name="Zhao B."/>
            <person name="Guo T."/>
        </authorList>
    </citation>
    <scope>NUCLEOTIDE SEQUENCE</scope>
    <source>
        <strain evidence="6">BZ-TG-HK211</strain>
    </source>
</reference>
<dbReference type="Gene3D" id="3.40.50.10740">
    <property type="entry name" value="Class I glutamine amidotransferase-like"/>
    <property type="match status" value="1"/>
</dbReference>
<dbReference type="InterPro" id="IPR040449">
    <property type="entry name" value="Peptidase_S66_N"/>
</dbReference>
<evidence type="ECO:0000256" key="1">
    <source>
        <dbReference type="ARBA" id="ARBA00010233"/>
    </source>
</evidence>
<protein>
    <submittedName>
        <fullName evidence="6">LD-carboxypeptidase</fullName>
    </submittedName>
</protein>
<dbReference type="InterPro" id="IPR003507">
    <property type="entry name" value="S66_fam"/>
</dbReference>
<evidence type="ECO:0000256" key="2">
    <source>
        <dbReference type="ARBA" id="ARBA00022801"/>
    </source>
</evidence>
<comment type="similarity">
    <text evidence="1">Belongs to the peptidase S66 family.</text>
</comment>
<dbReference type="RefSeq" id="WP_323467442.1">
    <property type="nucleotide sequence ID" value="NZ_CP144224.1"/>
</dbReference>
<evidence type="ECO:0000259" key="5">
    <source>
        <dbReference type="Pfam" id="PF17676"/>
    </source>
</evidence>
<dbReference type="Proteomes" id="UP001285636">
    <property type="component" value="Unassembled WGS sequence"/>
</dbReference>
<sequence length="337" mass="37562">MITYPHLKQSATIGVTAPSSGVLDNLHPLLKQACARLEAKGYQVRSGATAWTQEKARSASAAKRAEEFNGMMVDQDIDAIIPPWGGELLIEMLDGVDFKAIQPKWVLGYSDVSVLLLAITLKTGIATAHGTNLIDLRGEESDEITAMWEHVLCTKQGEGIVQHSSDFYQKEWNFEEPSPHIFHLTEPTTWRAVNDEKVVLEGRLLGGCIDVIRHLIGTPYGDVRKFYSQFGEGKPIIWYLENCELTTTDLKRTLVHMKLAGWFDHCTGIMFGRSSANQPVQDYTVHDVYSELQTELGIPVVYDIDCGHMPPQLTLINGAYAKVLVDRGRGMVEQSFI</sequence>
<name>A0AAJ2NQW1_ALKPS</name>
<organism evidence="6 7">
    <name type="scientific">Alkalihalophilus pseudofirmus</name>
    <name type="common">Bacillus pseudofirmus</name>
    <dbReference type="NCBI Taxonomy" id="79885"/>
    <lineage>
        <taxon>Bacteria</taxon>
        <taxon>Bacillati</taxon>
        <taxon>Bacillota</taxon>
        <taxon>Bacilli</taxon>
        <taxon>Bacillales</taxon>
        <taxon>Bacillaceae</taxon>
        <taxon>Alkalihalophilus</taxon>
    </lineage>
</organism>
<evidence type="ECO:0000313" key="6">
    <source>
        <dbReference type="EMBL" id="MDV2886843.1"/>
    </source>
</evidence>
<feature type="active site" description="Charge relay system" evidence="3">
    <location>
        <position position="241"/>
    </location>
</feature>
<feature type="active site" description="Nucleophile" evidence="3">
    <location>
        <position position="110"/>
    </location>
</feature>
<comment type="caution">
    <text evidence="6">The sequence shown here is derived from an EMBL/GenBank/DDBJ whole genome shotgun (WGS) entry which is preliminary data.</text>
</comment>
<dbReference type="InterPro" id="IPR040921">
    <property type="entry name" value="Peptidase_S66C"/>
</dbReference>
<dbReference type="PANTHER" id="PTHR30237:SF5">
    <property type="entry name" value="CARBOXYPEPTIDASE VC_A0337-RELATED"/>
    <property type="match status" value="1"/>
</dbReference>
<dbReference type="GO" id="GO:0016787">
    <property type="term" value="F:hydrolase activity"/>
    <property type="evidence" value="ECO:0007669"/>
    <property type="project" value="UniProtKB-KW"/>
</dbReference>
<feature type="domain" description="LD-carboxypeptidase N-terminal" evidence="4">
    <location>
        <begin position="13"/>
        <end position="130"/>
    </location>
</feature>
<proteinExistence type="inferred from homology"/>
<dbReference type="InterPro" id="IPR029062">
    <property type="entry name" value="Class_I_gatase-like"/>
</dbReference>
<dbReference type="PANTHER" id="PTHR30237">
    <property type="entry name" value="MURAMOYLTETRAPEPTIDE CARBOXYPEPTIDASE"/>
    <property type="match status" value="1"/>
</dbReference>
<evidence type="ECO:0000259" key="4">
    <source>
        <dbReference type="Pfam" id="PF02016"/>
    </source>
</evidence>
<accession>A0AAJ2NQW1</accession>
<dbReference type="Pfam" id="PF17676">
    <property type="entry name" value="Peptidase_S66C"/>
    <property type="match status" value="1"/>
</dbReference>
<dbReference type="Pfam" id="PF02016">
    <property type="entry name" value="Peptidase_S66"/>
    <property type="match status" value="1"/>
</dbReference>
<dbReference type="SUPFAM" id="SSF141986">
    <property type="entry name" value="LD-carboxypeptidase A C-terminal domain-like"/>
    <property type="match status" value="1"/>
</dbReference>
<dbReference type="AlphaFoldDB" id="A0AAJ2NQW1"/>
<dbReference type="Gene3D" id="3.50.30.60">
    <property type="entry name" value="LD-carboxypeptidase A C-terminal domain-like"/>
    <property type="match status" value="1"/>
</dbReference>
<dbReference type="EMBL" id="JAWJAY010000005">
    <property type="protein sequence ID" value="MDV2886843.1"/>
    <property type="molecule type" value="Genomic_DNA"/>
</dbReference>
<keyword evidence="2" id="KW-0378">Hydrolase</keyword>
<dbReference type="InterPro" id="IPR027461">
    <property type="entry name" value="Carboxypeptidase_A_C_sf"/>
</dbReference>
<dbReference type="CDD" id="cd07062">
    <property type="entry name" value="Peptidase_S66_mccF_like"/>
    <property type="match status" value="1"/>
</dbReference>
<evidence type="ECO:0000313" key="7">
    <source>
        <dbReference type="Proteomes" id="UP001285636"/>
    </source>
</evidence>
<evidence type="ECO:0000256" key="3">
    <source>
        <dbReference type="PIRSR" id="PIRSR028757-1"/>
    </source>
</evidence>
<gene>
    <name evidence="6" type="ORF">RYX45_16745</name>
</gene>
<feature type="active site" description="Charge relay system" evidence="3">
    <location>
        <position position="308"/>
    </location>
</feature>
<feature type="domain" description="LD-carboxypeptidase C-terminal" evidence="5">
    <location>
        <begin position="201"/>
        <end position="323"/>
    </location>
</feature>
<dbReference type="SUPFAM" id="SSF52317">
    <property type="entry name" value="Class I glutamine amidotransferase-like"/>
    <property type="match status" value="1"/>
</dbReference>
<dbReference type="PIRSF" id="PIRSF028757">
    <property type="entry name" value="LD-carboxypeptidase"/>
    <property type="match status" value="1"/>
</dbReference>